<accession>A0AAJ1WZ55</accession>
<comment type="caution">
    <text evidence="1">The sequence shown here is derived from an EMBL/GenBank/DDBJ whole genome shotgun (WGS) entry which is preliminary data.</text>
</comment>
<protein>
    <submittedName>
        <fullName evidence="1">Uncharacterized protein</fullName>
    </submittedName>
</protein>
<evidence type="ECO:0000313" key="1">
    <source>
        <dbReference type="EMBL" id="MDQ0546030.1"/>
    </source>
</evidence>
<proteinExistence type="predicted"/>
<dbReference type="EMBL" id="JAUSWL010000011">
    <property type="protein sequence ID" value="MDQ0546030.1"/>
    <property type="molecule type" value="Genomic_DNA"/>
</dbReference>
<sequence length="114" mass="12794">MYAPKVIRSRTIRRHDLGPDHVGVLMTDILAEGSIRYAYLLAILPRGIDAPIAYVSSEPKPRRRYVPPGFEDNTGSHFLCSFTPSGHMNYGASDDWGDEARFEARALEMARTLI</sequence>
<evidence type="ECO:0000313" key="2">
    <source>
        <dbReference type="Proteomes" id="UP001223420"/>
    </source>
</evidence>
<reference evidence="1" key="1">
    <citation type="submission" date="2023-07" db="EMBL/GenBank/DDBJ databases">
        <title>Genomic Encyclopedia of Type Strains, Phase IV (KMG-IV): sequencing the most valuable type-strain genomes for metagenomic binning, comparative biology and taxonomic classification.</title>
        <authorList>
            <person name="Goeker M."/>
        </authorList>
    </citation>
    <scope>NUCLEOTIDE SEQUENCE</scope>
    <source>
        <strain evidence="1">DSM 19569</strain>
    </source>
</reference>
<name>A0AAJ1WZ55_9HYPH</name>
<gene>
    <name evidence="1" type="ORF">QO001_004978</name>
</gene>
<dbReference type="RefSeq" id="WP_122160400.1">
    <property type="nucleotide sequence ID" value="NZ_CP033231.1"/>
</dbReference>
<dbReference type="Proteomes" id="UP001223420">
    <property type="component" value="Unassembled WGS sequence"/>
</dbReference>
<organism evidence="1 2">
    <name type="scientific">Methylobacterium brachiatum</name>
    <dbReference type="NCBI Taxonomy" id="269660"/>
    <lineage>
        <taxon>Bacteria</taxon>
        <taxon>Pseudomonadati</taxon>
        <taxon>Pseudomonadota</taxon>
        <taxon>Alphaproteobacteria</taxon>
        <taxon>Hyphomicrobiales</taxon>
        <taxon>Methylobacteriaceae</taxon>
        <taxon>Methylobacterium</taxon>
    </lineage>
</organism>
<dbReference type="AlphaFoldDB" id="A0AAJ1WZ55"/>